<dbReference type="EMBL" id="KQ981826">
    <property type="protein sequence ID" value="KYN35103.1"/>
    <property type="molecule type" value="Genomic_DNA"/>
</dbReference>
<dbReference type="AlphaFoldDB" id="A0A195F3R6"/>
<dbReference type="InterPro" id="IPR012337">
    <property type="entry name" value="RNaseH-like_sf"/>
</dbReference>
<dbReference type="PROSITE" id="PS50994">
    <property type="entry name" value="INTEGRASE"/>
    <property type="match status" value="1"/>
</dbReference>
<evidence type="ECO:0000313" key="2">
    <source>
        <dbReference type="EMBL" id="KYN35103.1"/>
    </source>
</evidence>
<dbReference type="InterPro" id="IPR001584">
    <property type="entry name" value="Integrase_cat-core"/>
</dbReference>
<dbReference type="PANTHER" id="PTHR37984:SF5">
    <property type="entry name" value="PROTEIN NYNRIN-LIKE"/>
    <property type="match status" value="1"/>
</dbReference>
<sequence length="97" mass="11145">PNTLVSDRGTSFTSSEFSEFIQRRGIKHRLVATAASWANGLVERVNRFLKSSLRKVVHDQLNWVDNLSVIQYTINNTYHSTIKCSPSKLLFGYEKRN</sequence>
<dbReference type="STRING" id="34720.A0A195F3R6"/>
<dbReference type="GO" id="GO:0015074">
    <property type="term" value="P:DNA integration"/>
    <property type="evidence" value="ECO:0007669"/>
    <property type="project" value="InterPro"/>
</dbReference>
<dbReference type="Gene3D" id="3.30.420.10">
    <property type="entry name" value="Ribonuclease H-like superfamily/Ribonuclease H"/>
    <property type="match status" value="1"/>
</dbReference>
<reference evidence="2 3" key="1">
    <citation type="submission" date="2016-03" db="EMBL/GenBank/DDBJ databases">
        <title>Trachymyrmex septentrionalis WGS genome.</title>
        <authorList>
            <person name="Nygaard S."/>
            <person name="Hu H."/>
            <person name="Boomsma J."/>
            <person name="Zhang G."/>
        </authorList>
    </citation>
    <scope>NUCLEOTIDE SEQUENCE [LARGE SCALE GENOMIC DNA]</scope>
    <source>
        <strain evidence="2">Tsep2-gDNA-1</strain>
        <tissue evidence="2">Whole body</tissue>
    </source>
</reference>
<evidence type="ECO:0000313" key="3">
    <source>
        <dbReference type="Proteomes" id="UP000078541"/>
    </source>
</evidence>
<dbReference type="InterPro" id="IPR050951">
    <property type="entry name" value="Retrovirus_Pol_polyprotein"/>
</dbReference>
<gene>
    <name evidence="2" type="ORF">ALC56_10573</name>
</gene>
<protein>
    <submittedName>
        <fullName evidence="2">Pro-Pol polyprotein</fullName>
    </submittedName>
</protein>
<organism evidence="2 3">
    <name type="scientific">Trachymyrmex septentrionalis</name>
    <dbReference type="NCBI Taxonomy" id="34720"/>
    <lineage>
        <taxon>Eukaryota</taxon>
        <taxon>Metazoa</taxon>
        <taxon>Ecdysozoa</taxon>
        <taxon>Arthropoda</taxon>
        <taxon>Hexapoda</taxon>
        <taxon>Insecta</taxon>
        <taxon>Pterygota</taxon>
        <taxon>Neoptera</taxon>
        <taxon>Endopterygota</taxon>
        <taxon>Hymenoptera</taxon>
        <taxon>Apocrita</taxon>
        <taxon>Aculeata</taxon>
        <taxon>Formicoidea</taxon>
        <taxon>Formicidae</taxon>
        <taxon>Myrmicinae</taxon>
        <taxon>Trachymyrmex</taxon>
    </lineage>
</organism>
<feature type="domain" description="Integrase catalytic" evidence="1">
    <location>
        <begin position="1"/>
        <end position="94"/>
    </location>
</feature>
<accession>A0A195F3R6</accession>
<dbReference type="GO" id="GO:0003676">
    <property type="term" value="F:nucleic acid binding"/>
    <property type="evidence" value="ECO:0007669"/>
    <property type="project" value="InterPro"/>
</dbReference>
<evidence type="ECO:0000259" key="1">
    <source>
        <dbReference type="PROSITE" id="PS50994"/>
    </source>
</evidence>
<proteinExistence type="predicted"/>
<keyword evidence="3" id="KW-1185">Reference proteome</keyword>
<dbReference type="Proteomes" id="UP000078541">
    <property type="component" value="Unassembled WGS sequence"/>
</dbReference>
<name>A0A195F3R6_9HYME</name>
<dbReference type="SUPFAM" id="SSF53098">
    <property type="entry name" value="Ribonuclease H-like"/>
    <property type="match status" value="1"/>
</dbReference>
<dbReference type="InterPro" id="IPR036397">
    <property type="entry name" value="RNaseH_sf"/>
</dbReference>
<feature type="non-terminal residue" evidence="2">
    <location>
        <position position="1"/>
    </location>
</feature>
<dbReference type="PANTHER" id="PTHR37984">
    <property type="entry name" value="PROTEIN CBG26694"/>
    <property type="match status" value="1"/>
</dbReference>